<feature type="region of interest" description="Disordered" evidence="5">
    <location>
        <begin position="70"/>
        <end position="91"/>
    </location>
</feature>
<dbReference type="Proteomes" id="UP000236664">
    <property type="component" value="Unassembled WGS sequence"/>
</dbReference>
<evidence type="ECO:0000256" key="1">
    <source>
        <dbReference type="ARBA" id="ARBA00001947"/>
    </source>
</evidence>
<sequence>MPYTVQDGEGNTYNYDNGQITREIDHLKVFVNGKNQGIDFDIIPVHGHDLILGYPWLKRYNPQFNWRTGQVNCEDHPSDDEYDSDNDETRS</sequence>
<dbReference type="GO" id="GO:0046872">
    <property type="term" value="F:metal ion binding"/>
    <property type="evidence" value="ECO:0007669"/>
    <property type="project" value="UniProtKB-KW"/>
</dbReference>
<feature type="compositionally biased region" description="Acidic residues" evidence="5">
    <location>
        <begin position="77"/>
        <end position="91"/>
    </location>
</feature>
<evidence type="ECO:0000256" key="2">
    <source>
        <dbReference type="ARBA" id="ARBA00005988"/>
    </source>
</evidence>
<dbReference type="InterPro" id="IPR021109">
    <property type="entry name" value="Peptidase_aspartic_dom_sf"/>
</dbReference>
<organism evidence="6 7">
    <name type="scientific">Gibberella nygamai</name>
    <name type="common">Bean root rot disease fungus</name>
    <name type="synonym">Fusarium nygamai</name>
    <dbReference type="NCBI Taxonomy" id="42673"/>
    <lineage>
        <taxon>Eukaryota</taxon>
        <taxon>Fungi</taxon>
        <taxon>Dikarya</taxon>
        <taxon>Ascomycota</taxon>
        <taxon>Pezizomycotina</taxon>
        <taxon>Sordariomycetes</taxon>
        <taxon>Hypocreomycetidae</taxon>
        <taxon>Hypocreales</taxon>
        <taxon>Nectriaceae</taxon>
        <taxon>Fusarium</taxon>
        <taxon>Fusarium fujikuroi species complex</taxon>
    </lineage>
</organism>
<comment type="similarity">
    <text evidence="2">Belongs to the peptidase M14 family.</text>
</comment>
<comment type="cofactor">
    <cofactor evidence="1">
        <name>Zn(2+)</name>
        <dbReference type="ChEBI" id="CHEBI:29105"/>
    </cofactor>
</comment>
<accession>A0A2K0UUA3</accession>
<protein>
    <submittedName>
        <fullName evidence="6">Uncharacterized protein</fullName>
    </submittedName>
</protein>
<dbReference type="STRING" id="42673.A0A2K0UUA3"/>
<keyword evidence="4" id="KW-0862">Zinc</keyword>
<gene>
    <name evidence="6" type="ORF">FNYG_13911</name>
</gene>
<evidence type="ECO:0000256" key="5">
    <source>
        <dbReference type="SAM" id="MobiDB-lite"/>
    </source>
</evidence>
<dbReference type="PROSITE" id="PS00133">
    <property type="entry name" value="CARBOXYPEPT_ZN_2"/>
    <property type="match status" value="1"/>
</dbReference>
<evidence type="ECO:0000313" key="7">
    <source>
        <dbReference type="Proteomes" id="UP000236664"/>
    </source>
</evidence>
<keyword evidence="7" id="KW-1185">Reference proteome</keyword>
<dbReference type="EMBL" id="MTQA01000302">
    <property type="protein sequence ID" value="PNP61359.1"/>
    <property type="molecule type" value="Genomic_DNA"/>
</dbReference>
<keyword evidence="3" id="KW-0479">Metal-binding</keyword>
<dbReference type="AlphaFoldDB" id="A0A2K0UUA3"/>
<evidence type="ECO:0000256" key="4">
    <source>
        <dbReference type="ARBA" id="ARBA00022833"/>
    </source>
</evidence>
<proteinExistence type="inferred from homology"/>
<reference evidence="6 7" key="1">
    <citation type="submission" date="2017-06" db="EMBL/GenBank/DDBJ databases">
        <title>Genome of Fusarium nygamai isolate CS10214.</title>
        <authorList>
            <person name="Gardiner D.M."/>
            <person name="Obanor F."/>
            <person name="Kazan K."/>
        </authorList>
    </citation>
    <scope>NUCLEOTIDE SEQUENCE [LARGE SCALE GENOMIC DNA]</scope>
    <source>
        <strain evidence="6 7">CS10214</strain>
    </source>
</reference>
<dbReference type="InterPro" id="IPR057247">
    <property type="entry name" value="CARBOXYPEPT_ZN_2"/>
</dbReference>
<evidence type="ECO:0000313" key="6">
    <source>
        <dbReference type="EMBL" id="PNP61359.1"/>
    </source>
</evidence>
<evidence type="ECO:0000256" key="3">
    <source>
        <dbReference type="ARBA" id="ARBA00022723"/>
    </source>
</evidence>
<name>A0A2K0UUA3_GIBNY</name>
<dbReference type="Gene3D" id="2.40.70.10">
    <property type="entry name" value="Acid Proteases"/>
    <property type="match status" value="1"/>
</dbReference>
<comment type="caution">
    <text evidence="6">The sequence shown here is derived from an EMBL/GenBank/DDBJ whole genome shotgun (WGS) entry which is preliminary data.</text>
</comment>
<dbReference type="OrthoDB" id="4899847at2759"/>